<proteinExistence type="predicted"/>
<name>B3DZK2_METI4</name>
<dbReference type="HOGENOM" id="CLU_009583_5_2_0"/>
<protein>
    <submittedName>
        <fullName evidence="2">Glycosyltransferase</fullName>
    </submittedName>
</protein>
<dbReference type="GO" id="GO:0016757">
    <property type="term" value="F:glycosyltransferase activity"/>
    <property type="evidence" value="ECO:0007669"/>
    <property type="project" value="InterPro"/>
</dbReference>
<dbReference type="InterPro" id="IPR050194">
    <property type="entry name" value="Glycosyltransferase_grp1"/>
</dbReference>
<evidence type="ECO:0000313" key="3">
    <source>
        <dbReference type="Proteomes" id="UP000009149"/>
    </source>
</evidence>
<accession>B3DZK2</accession>
<dbReference type="CDD" id="cd03801">
    <property type="entry name" value="GT4_PimA-like"/>
    <property type="match status" value="1"/>
</dbReference>
<dbReference type="eggNOG" id="COG0438">
    <property type="taxonomic scope" value="Bacteria"/>
</dbReference>
<gene>
    <name evidence="2" type="primary">rfaG</name>
    <name evidence="2" type="ordered locus">Minf_0561</name>
</gene>
<keyword evidence="2" id="KW-0808">Transferase</keyword>
<dbReference type="Proteomes" id="UP000009149">
    <property type="component" value="Chromosome"/>
</dbReference>
<dbReference type="PANTHER" id="PTHR45947">
    <property type="entry name" value="SULFOQUINOVOSYL TRANSFERASE SQD2"/>
    <property type="match status" value="1"/>
</dbReference>
<dbReference type="Gene3D" id="3.40.50.2000">
    <property type="entry name" value="Glycogen Phosphorylase B"/>
    <property type="match status" value="2"/>
</dbReference>
<dbReference type="EMBL" id="CP000975">
    <property type="protein sequence ID" value="ACD82619.1"/>
    <property type="molecule type" value="Genomic_DNA"/>
</dbReference>
<dbReference type="STRING" id="481448.Minf_0561"/>
<dbReference type="CAZy" id="GT4">
    <property type="family name" value="Glycosyltransferase Family 4"/>
</dbReference>
<evidence type="ECO:0000259" key="1">
    <source>
        <dbReference type="Pfam" id="PF00534"/>
    </source>
</evidence>
<dbReference type="SUPFAM" id="SSF53756">
    <property type="entry name" value="UDP-Glycosyltransferase/glycogen phosphorylase"/>
    <property type="match status" value="1"/>
</dbReference>
<sequence length="402" mass="46735">MKPIKVLHLVSHPIHYFIPLYKELSKKKEIELTVIYQSYQSSGWLIKKDYLVDIDWNISFFEGYRWKRLPLSERLGIPKFFGEGIRFDIVREVACGDWDILWIHGYYLITNWLCALVQKLKGKTVMLRTEDVLFYQRTKLKTILKYLPLRVLCSLCWGLYIGKANKEYLEYYGIPDERLRRASYCVDNDYFKTQGSLLLNERKEIRQKWGIRDNNPVVLFVGRLVEEKKPLVLLEAFKKVVRERNAWLLFVGEGPLKERIQEISQKEAIPNIVTAGFLDQKELPKAYIAADIFVLPSVQDTWGLVVNEAMNFGLPVIVSNLVGCARDLVREGKNGFIFPAGDTYSLSLCLRKLIEKEELRMEFGQKSKEIIEEFSIQKCADLMVSAFMESQYGTLRTASIPA</sequence>
<dbReference type="Pfam" id="PF00534">
    <property type="entry name" value="Glycos_transf_1"/>
    <property type="match status" value="1"/>
</dbReference>
<reference evidence="2 3" key="1">
    <citation type="journal article" date="2008" name="Biol. Direct">
        <title>Complete genome sequence of the extremely acidophilic methanotroph isolate V4, Methylacidiphilum infernorum, a representative of the bacterial phylum Verrucomicrobia.</title>
        <authorList>
            <person name="Hou S."/>
            <person name="Makarova K.S."/>
            <person name="Saw J.H."/>
            <person name="Senin P."/>
            <person name="Ly B.V."/>
            <person name="Zhou Z."/>
            <person name="Ren Y."/>
            <person name="Wang J."/>
            <person name="Galperin M.Y."/>
            <person name="Omelchenko M.V."/>
            <person name="Wolf Y.I."/>
            <person name="Yutin N."/>
            <person name="Koonin E.V."/>
            <person name="Stott M.B."/>
            <person name="Mountain B.W."/>
            <person name="Crowe M.A."/>
            <person name="Smirnova A.V."/>
            <person name="Dunfield P.F."/>
            <person name="Feng L."/>
            <person name="Wang L."/>
            <person name="Alam M."/>
        </authorList>
    </citation>
    <scope>NUCLEOTIDE SEQUENCE [LARGE SCALE GENOMIC DNA]</scope>
    <source>
        <strain evidence="3">Isolate V4</strain>
    </source>
</reference>
<dbReference type="AlphaFoldDB" id="B3DZK2"/>
<dbReference type="KEGG" id="min:Minf_0561"/>
<dbReference type="InterPro" id="IPR001296">
    <property type="entry name" value="Glyco_trans_1"/>
</dbReference>
<organism evidence="2 3">
    <name type="scientific">Methylacidiphilum infernorum (isolate V4)</name>
    <name type="common">Methylokorus infernorum (strain V4)</name>
    <dbReference type="NCBI Taxonomy" id="481448"/>
    <lineage>
        <taxon>Bacteria</taxon>
        <taxon>Pseudomonadati</taxon>
        <taxon>Verrucomicrobiota</taxon>
        <taxon>Methylacidiphilae</taxon>
        <taxon>Methylacidiphilales</taxon>
        <taxon>Methylacidiphilaceae</taxon>
        <taxon>Methylacidiphilum (ex Ratnadevi et al. 2023)</taxon>
    </lineage>
</organism>
<feature type="domain" description="Glycosyl transferase family 1" evidence="1">
    <location>
        <begin position="202"/>
        <end position="369"/>
    </location>
</feature>
<dbReference type="PANTHER" id="PTHR45947:SF3">
    <property type="entry name" value="SULFOQUINOVOSYL TRANSFERASE SQD2"/>
    <property type="match status" value="1"/>
</dbReference>
<evidence type="ECO:0000313" key="2">
    <source>
        <dbReference type="EMBL" id="ACD82619.1"/>
    </source>
</evidence>